<accession>A0A0G4E596</accession>
<geneLocation type="plasmid" evidence="1">
    <name>pQBR57</name>
</geneLocation>
<gene>
    <name evidence="1" type="ORF">PQBR57_0174</name>
</gene>
<name>A0A0G4E596_PSEFS</name>
<reference evidence="1" key="1">
    <citation type="submission" date="2014-12" db="EMBL/GenBank/DDBJ databases">
        <authorList>
            <person name="Hall J."/>
        </authorList>
    </citation>
    <scope>NUCLEOTIDE SEQUENCE [LARGE SCALE GENOMIC DNA]</scope>
    <source>
        <strain evidence="1">SBW25</strain>
        <plasmid evidence="1">pQBR57</plasmid>
    </source>
</reference>
<reference evidence="1" key="2">
    <citation type="submission" date="2015-06" db="EMBL/GenBank/DDBJ databases">
        <title>Environmentally co-occuring mercury resistance plasmids are genetically and phenotypically diverse and confer variable context-dependent fitness effects.</title>
        <authorList>
            <person name="Hall J.P.J."/>
            <person name="Harrison E."/>
            <person name="Lilley A.K."/>
            <person name="Paterson S."/>
            <person name="Spiers A.J."/>
            <person name="Brockhurst M.A."/>
        </authorList>
    </citation>
    <scope>NUCLEOTIDE SEQUENCE [LARGE SCALE GENOMIC DNA]</scope>
    <source>
        <strain evidence="1">SBW25</strain>
        <plasmid evidence="1">pQBR57</plasmid>
    </source>
</reference>
<sequence>MRALAGNYDDKPITLVIAPGYRINIVGKPVPVFGFDKCPPPDEAMSKLFGAESLSDEDNCTVIKPDAKSVEVTFRLPDGPVREKWSVERNGDRTSLRRPDGLLVVPAI</sequence>
<keyword evidence="1" id="KW-0614">Plasmid</keyword>
<evidence type="ECO:0000313" key="1">
    <source>
        <dbReference type="EMBL" id="CEK42127.1"/>
    </source>
</evidence>
<dbReference type="EMBL" id="LN713926">
    <property type="protein sequence ID" value="CEK42127.1"/>
    <property type="molecule type" value="Genomic_DNA"/>
</dbReference>
<dbReference type="AlphaFoldDB" id="A0A0G4E596"/>
<organism evidence="1">
    <name type="scientific">Pseudomonas fluorescens (strain SBW25)</name>
    <dbReference type="NCBI Taxonomy" id="216595"/>
    <lineage>
        <taxon>Bacteria</taxon>
        <taxon>Pseudomonadati</taxon>
        <taxon>Pseudomonadota</taxon>
        <taxon>Gammaproteobacteria</taxon>
        <taxon>Pseudomonadales</taxon>
        <taxon>Pseudomonadaceae</taxon>
        <taxon>Pseudomonas</taxon>
    </lineage>
</organism>
<protein>
    <submittedName>
        <fullName evidence="1">Uncharacterized protein</fullName>
    </submittedName>
</protein>
<proteinExistence type="predicted"/>